<reference evidence="1" key="1">
    <citation type="journal article" date="2023" name="G3 (Bethesda)">
        <title>A reference genome for the long-term kleptoplast-retaining sea slug Elysia crispata morphotype clarki.</title>
        <authorList>
            <person name="Eastman K.E."/>
            <person name="Pendleton A.L."/>
            <person name="Shaikh M.A."/>
            <person name="Suttiyut T."/>
            <person name="Ogas R."/>
            <person name="Tomko P."/>
            <person name="Gavelis G."/>
            <person name="Widhalm J.R."/>
            <person name="Wisecaver J.H."/>
        </authorList>
    </citation>
    <scope>NUCLEOTIDE SEQUENCE</scope>
    <source>
        <strain evidence="1">ECLA1</strain>
    </source>
</reference>
<accession>A0AAE0ZT64</accession>
<name>A0AAE0ZT64_9GAST</name>
<evidence type="ECO:0000313" key="2">
    <source>
        <dbReference type="Proteomes" id="UP001283361"/>
    </source>
</evidence>
<keyword evidence="2" id="KW-1185">Reference proteome</keyword>
<dbReference type="EMBL" id="JAWDGP010003357">
    <property type="protein sequence ID" value="KAK3775084.1"/>
    <property type="molecule type" value="Genomic_DNA"/>
</dbReference>
<sequence>MSALNEKAPCDDQDYMLVTTRLCGKGYGGERSEWNNGAEDDCFVQEISSEILSSDQREELRRSSEACQGD</sequence>
<protein>
    <submittedName>
        <fullName evidence="1">Uncharacterized protein</fullName>
    </submittedName>
</protein>
<proteinExistence type="predicted"/>
<comment type="caution">
    <text evidence="1">The sequence shown here is derived from an EMBL/GenBank/DDBJ whole genome shotgun (WGS) entry which is preliminary data.</text>
</comment>
<evidence type="ECO:0000313" key="1">
    <source>
        <dbReference type="EMBL" id="KAK3775084.1"/>
    </source>
</evidence>
<dbReference type="AlphaFoldDB" id="A0AAE0ZT64"/>
<organism evidence="1 2">
    <name type="scientific">Elysia crispata</name>
    <name type="common">lettuce slug</name>
    <dbReference type="NCBI Taxonomy" id="231223"/>
    <lineage>
        <taxon>Eukaryota</taxon>
        <taxon>Metazoa</taxon>
        <taxon>Spiralia</taxon>
        <taxon>Lophotrochozoa</taxon>
        <taxon>Mollusca</taxon>
        <taxon>Gastropoda</taxon>
        <taxon>Heterobranchia</taxon>
        <taxon>Euthyneura</taxon>
        <taxon>Panpulmonata</taxon>
        <taxon>Sacoglossa</taxon>
        <taxon>Placobranchoidea</taxon>
        <taxon>Plakobranchidae</taxon>
        <taxon>Elysia</taxon>
    </lineage>
</organism>
<gene>
    <name evidence="1" type="ORF">RRG08_048294</name>
</gene>
<dbReference type="Proteomes" id="UP001283361">
    <property type="component" value="Unassembled WGS sequence"/>
</dbReference>